<evidence type="ECO:0000256" key="4">
    <source>
        <dbReference type="ARBA" id="ARBA00010772"/>
    </source>
</evidence>
<dbReference type="Proteomes" id="UP000663699">
    <property type="component" value="Chromosome 2"/>
</dbReference>
<evidence type="ECO:0000313" key="18">
    <source>
        <dbReference type="EMBL" id="QSL64328.1"/>
    </source>
</evidence>
<evidence type="ECO:0000256" key="3">
    <source>
        <dbReference type="ARBA" id="ARBA00004666"/>
    </source>
</evidence>
<dbReference type="PANTHER" id="PTHR10309">
    <property type="entry name" value="MANNOSE-6-PHOSPHATE ISOMERASE"/>
    <property type="match status" value="1"/>
</dbReference>
<dbReference type="EMBL" id="CP054533">
    <property type="protein sequence ID" value="QSL64328.1"/>
    <property type="molecule type" value="Genomic_DNA"/>
</dbReference>
<evidence type="ECO:0000256" key="1">
    <source>
        <dbReference type="ARBA" id="ARBA00000757"/>
    </source>
</evidence>
<dbReference type="Pfam" id="PF01238">
    <property type="entry name" value="PMI_typeI_C"/>
    <property type="match status" value="1"/>
</dbReference>
<keyword evidence="19" id="KW-1185">Reference proteome</keyword>
<sequence length="413" mass="47165">MTNFFRLECGFKTYEWGQIGFTSCIARFLASAQPHVSLYSNQPYAELWMGVHPSAPSVVQHSRQFLQNHLEKDQMLLTKSIIDVYGPTLPFLFKILSINKALSIQAHPDKMLAQILHDKDPKNYPDANHKPEMAIAITPFEALCGFRPLEEISEFLESVKPFNELVGDEAAFDFIKHVKTGQNKESNRLILSKLFETFIQQPSTRVETCAKELIQFILENKRTDWGDLILRLNEQFPSDIGLFCVFLLNHIQLKPGEGLFLEANTPHAYLSGEIVECMSSSDNVVRVGLTPKYKDVNTLVSMLSYKYGLESVKKLEGKVFERSKGNGDVRLFKPPIDEFEVMRIFIKKDQKQWIEGLKGPSIMICIQGEGEVKVNGIIYEMNLGFVYFIGALVETEMIGKSEEWIIYRAFLEI</sequence>
<dbReference type="InterPro" id="IPR014710">
    <property type="entry name" value="RmlC-like_jellyroll"/>
</dbReference>
<comment type="cofactor">
    <cofactor evidence="13">
        <name>Zn(2+)</name>
        <dbReference type="ChEBI" id="CHEBI:29105"/>
    </cofactor>
    <text evidence="13">Binds 1 zinc ion per subunit.</text>
</comment>
<evidence type="ECO:0000256" key="14">
    <source>
        <dbReference type="RuleBase" id="RU004189"/>
    </source>
</evidence>
<proteinExistence type="inferred from homology"/>
<evidence type="ECO:0000256" key="8">
    <source>
        <dbReference type="ARBA" id="ARBA00022833"/>
    </source>
</evidence>
<reference evidence="18" key="1">
    <citation type="submission" date="2020-06" db="EMBL/GenBank/DDBJ databases">
        <title>Genomes of multiple members of Pneumocystis genus reveal paths to human pathogen Pneumocystis jirovecii.</title>
        <authorList>
            <person name="Cisse O.H."/>
            <person name="Ma L."/>
            <person name="Dekker J."/>
            <person name="Khil P."/>
            <person name="Jo J."/>
            <person name="Brenchley J."/>
            <person name="Blair R."/>
            <person name="Pahar B."/>
            <person name="Chabe M."/>
            <person name="Van Rompay K.A."/>
            <person name="Keesler R."/>
            <person name="Sukura A."/>
            <person name="Hirsch V."/>
            <person name="Kutty G."/>
            <person name="Liu Y."/>
            <person name="Peng L."/>
            <person name="Chen J."/>
            <person name="Song J."/>
            <person name="Weissenbacher-Lang C."/>
            <person name="Xu J."/>
            <person name="Upham N.S."/>
            <person name="Stajich J.E."/>
            <person name="Cuomo C.A."/>
            <person name="Cushion M.T."/>
            <person name="Kovacs J.A."/>
        </authorList>
    </citation>
    <scope>NUCLEOTIDE SEQUENCE</scope>
    <source>
        <strain evidence="18">2A</strain>
    </source>
</reference>
<dbReference type="SUPFAM" id="SSF51182">
    <property type="entry name" value="RmlC-like cupins"/>
    <property type="match status" value="1"/>
</dbReference>
<comment type="similarity">
    <text evidence="4 14">Belongs to the mannose-6-phosphate isomerase type 1 family.</text>
</comment>
<dbReference type="InterPro" id="IPR046457">
    <property type="entry name" value="PMI_typeI_cat"/>
</dbReference>
<dbReference type="AlphaFoldDB" id="A0A899FYX0"/>
<dbReference type="UniPathway" id="UPA00126">
    <property type="reaction ID" value="UER00423"/>
</dbReference>
<feature type="domain" description="Phosphomannose isomerase type I C-terminal" evidence="15">
    <location>
        <begin position="331"/>
        <end position="376"/>
    </location>
</feature>
<feature type="binding site" evidence="13">
    <location>
        <position position="105"/>
    </location>
    <ligand>
        <name>Zn(2+)</name>
        <dbReference type="ChEBI" id="CHEBI:29105"/>
    </ligand>
</feature>
<evidence type="ECO:0000256" key="9">
    <source>
        <dbReference type="ARBA" id="ARBA00023235"/>
    </source>
</evidence>
<feature type="domain" description="Phosphomannose isomerase type I helical insertion" evidence="17">
    <location>
        <begin position="165"/>
        <end position="248"/>
    </location>
</feature>
<accession>A0A899FYX0</accession>
<evidence type="ECO:0000256" key="13">
    <source>
        <dbReference type="PIRSR" id="PIRSR001480-2"/>
    </source>
</evidence>
<keyword evidence="9" id="KW-0413">Isomerase</keyword>
<dbReference type="GO" id="GO:0009298">
    <property type="term" value="P:GDP-mannose biosynthetic process"/>
    <property type="evidence" value="ECO:0007669"/>
    <property type="project" value="UniProtKB-UniPathway"/>
</dbReference>
<evidence type="ECO:0000256" key="7">
    <source>
        <dbReference type="ARBA" id="ARBA00022723"/>
    </source>
</evidence>
<dbReference type="Pfam" id="PF20511">
    <property type="entry name" value="PMI_typeI_cat"/>
    <property type="match status" value="1"/>
</dbReference>
<dbReference type="NCBIfam" id="TIGR00218">
    <property type="entry name" value="manA"/>
    <property type="match status" value="1"/>
</dbReference>
<feature type="binding site" evidence="13">
    <location>
        <position position="132"/>
    </location>
    <ligand>
        <name>Zn(2+)</name>
        <dbReference type="ChEBI" id="CHEBI:29105"/>
    </ligand>
</feature>
<feature type="binding site" evidence="13">
    <location>
        <position position="107"/>
    </location>
    <ligand>
        <name>Zn(2+)</name>
        <dbReference type="ChEBI" id="CHEBI:29105"/>
    </ligand>
</feature>
<evidence type="ECO:0000259" key="16">
    <source>
        <dbReference type="Pfam" id="PF20511"/>
    </source>
</evidence>
<dbReference type="GO" id="GO:0008270">
    <property type="term" value="F:zinc ion binding"/>
    <property type="evidence" value="ECO:0007669"/>
    <property type="project" value="InterPro"/>
</dbReference>
<dbReference type="InterPro" id="IPR011051">
    <property type="entry name" value="RmlC_Cupin_sf"/>
</dbReference>
<comment type="function">
    <text evidence="2">Involved in the synthesis of the GDP-mannose and dolichol-phosphate-mannose required for a number of critical mannosyl transfer reactions.</text>
</comment>
<dbReference type="PRINTS" id="PR00714">
    <property type="entry name" value="MAN6PISMRASE"/>
</dbReference>
<dbReference type="InterPro" id="IPR016305">
    <property type="entry name" value="Mannose-6-P_Isomerase"/>
</dbReference>
<dbReference type="GO" id="GO:0005975">
    <property type="term" value="P:carbohydrate metabolic process"/>
    <property type="evidence" value="ECO:0007669"/>
    <property type="project" value="InterPro"/>
</dbReference>
<comment type="pathway">
    <text evidence="3">Nucleotide-sugar biosynthesis; GDP-alpha-D-mannose biosynthesis; alpha-D-mannose 1-phosphate from D-fructose 6-phosphate: step 1/2.</text>
</comment>
<feature type="binding site" evidence="13">
    <location>
        <position position="267"/>
    </location>
    <ligand>
        <name>Zn(2+)</name>
        <dbReference type="ChEBI" id="CHEBI:29105"/>
    </ligand>
</feature>
<dbReference type="PIRSF" id="PIRSF001480">
    <property type="entry name" value="Mannose-6-phosphate_isomerase"/>
    <property type="match status" value="1"/>
</dbReference>
<dbReference type="Gene3D" id="2.60.120.10">
    <property type="entry name" value="Jelly Rolls"/>
    <property type="match status" value="2"/>
</dbReference>
<organism evidence="18 19">
    <name type="scientific">Pneumocystis wakefieldiae</name>
    <dbReference type="NCBI Taxonomy" id="38082"/>
    <lineage>
        <taxon>Eukaryota</taxon>
        <taxon>Fungi</taxon>
        <taxon>Dikarya</taxon>
        <taxon>Ascomycota</taxon>
        <taxon>Taphrinomycotina</taxon>
        <taxon>Pneumocystomycetes</taxon>
        <taxon>Pneumocystaceae</taxon>
        <taxon>Pneumocystis</taxon>
    </lineage>
</organism>
<dbReference type="OrthoDB" id="6605218at2759"/>
<gene>
    <name evidence="18" type="ORF">MERGE_001628</name>
</gene>
<dbReference type="InterPro" id="IPR018050">
    <property type="entry name" value="Pmannose_isomerase-type1_CS"/>
</dbReference>
<protein>
    <recommendedName>
        <fullName evidence="6">Mannose-6-phosphate isomerase</fullName>
        <ecNumber evidence="5">5.3.1.8</ecNumber>
    </recommendedName>
    <alternativeName>
        <fullName evidence="10">Phosphohexomutase</fullName>
    </alternativeName>
    <alternativeName>
        <fullName evidence="11">Phosphomannose isomerase</fullName>
    </alternativeName>
</protein>
<evidence type="ECO:0000256" key="6">
    <source>
        <dbReference type="ARBA" id="ARBA00018236"/>
    </source>
</evidence>
<evidence type="ECO:0000256" key="12">
    <source>
        <dbReference type="PIRSR" id="PIRSR001480-1"/>
    </source>
</evidence>
<evidence type="ECO:0000256" key="2">
    <source>
        <dbReference type="ARBA" id="ARBA00002564"/>
    </source>
</evidence>
<dbReference type="GO" id="GO:0005829">
    <property type="term" value="C:cytosol"/>
    <property type="evidence" value="ECO:0007669"/>
    <property type="project" value="TreeGrafter"/>
</dbReference>
<dbReference type="GO" id="GO:0004476">
    <property type="term" value="F:mannose-6-phosphate isomerase activity"/>
    <property type="evidence" value="ECO:0007669"/>
    <property type="project" value="UniProtKB-EC"/>
</dbReference>
<dbReference type="CDD" id="cd07011">
    <property type="entry name" value="cupin_PMI_type_I_N"/>
    <property type="match status" value="1"/>
</dbReference>
<evidence type="ECO:0000259" key="17">
    <source>
        <dbReference type="Pfam" id="PF20512"/>
    </source>
</evidence>
<evidence type="ECO:0000256" key="10">
    <source>
        <dbReference type="ARBA" id="ARBA00029741"/>
    </source>
</evidence>
<comment type="catalytic activity">
    <reaction evidence="1">
        <text>D-mannose 6-phosphate = D-fructose 6-phosphate</text>
        <dbReference type="Rhea" id="RHEA:12356"/>
        <dbReference type="ChEBI" id="CHEBI:58735"/>
        <dbReference type="ChEBI" id="CHEBI:61527"/>
        <dbReference type="EC" id="5.3.1.8"/>
    </reaction>
</comment>
<evidence type="ECO:0000256" key="5">
    <source>
        <dbReference type="ARBA" id="ARBA00011956"/>
    </source>
</evidence>
<dbReference type="PANTHER" id="PTHR10309:SF0">
    <property type="entry name" value="MANNOSE-6-PHOSPHATE ISOMERASE"/>
    <property type="match status" value="1"/>
</dbReference>
<keyword evidence="7 13" id="KW-0479">Metal-binding</keyword>
<evidence type="ECO:0000256" key="11">
    <source>
        <dbReference type="ARBA" id="ARBA00030762"/>
    </source>
</evidence>
<dbReference type="Pfam" id="PF20512">
    <property type="entry name" value="PMI_typeI_hel"/>
    <property type="match status" value="1"/>
</dbReference>
<evidence type="ECO:0000259" key="15">
    <source>
        <dbReference type="Pfam" id="PF01238"/>
    </source>
</evidence>
<dbReference type="InterPro" id="IPR001250">
    <property type="entry name" value="Man6P_Isoase-1"/>
</dbReference>
<name>A0A899FYX0_9ASCO</name>
<dbReference type="PROSITE" id="PS00965">
    <property type="entry name" value="PMI_I_1"/>
    <property type="match status" value="1"/>
</dbReference>
<dbReference type="EC" id="5.3.1.8" evidence="5"/>
<dbReference type="InterPro" id="IPR046458">
    <property type="entry name" value="PMI_typeI_hel"/>
</dbReference>
<keyword evidence="8 13" id="KW-0862">Zinc</keyword>
<feature type="active site" evidence="12">
    <location>
        <position position="286"/>
    </location>
</feature>
<dbReference type="Gene3D" id="1.10.441.10">
    <property type="entry name" value="Phosphomannose Isomerase, domain 2"/>
    <property type="match status" value="1"/>
</dbReference>
<evidence type="ECO:0000313" key="19">
    <source>
        <dbReference type="Proteomes" id="UP000663699"/>
    </source>
</evidence>
<feature type="domain" description="Phosphomannose isomerase type I catalytic" evidence="16">
    <location>
        <begin position="5"/>
        <end position="149"/>
    </location>
</feature>
<dbReference type="InterPro" id="IPR046456">
    <property type="entry name" value="PMI_typeI_C"/>
</dbReference>